<keyword evidence="7" id="KW-1185">Reference proteome</keyword>
<dbReference type="PANTHER" id="PTHR30231">
    <property type="entry name" value="DNA POLYMERASE III SUBUNIT EPSILON"/>
    <property type="match status" value="1"/>
</dbReference>
<accession>A0ABW2A1K4</accession>
<dbReference type="InterPro" id="IPR012337">
    <property type="entry name" value="RNaseH-like_sf"/>
</dbReference>
<dbReference type="Pfam" id="PF00929">
    <property type="entry name" value="RNase_T"/>
    <property type="match status" value="1"/>
</dbReference>
<dbReference type="RefSeq" id="WP_379909868.1">
    <property type="nucleotide sequence ID" value="NZ_JBHSWE010000001.1"/>
</dbReference>
<evidence type="ECO:0000313" key="7">
    <source>
        <dbReference type="Proteomes" id="UP001596422"/>
    </source>
</evidence>
<gene>
    <name evidence="6" type="ORF">ACFQDL_15695</name>
</gene>
<evidence type="ECO:0000256" key="3">
    <source>
        <dbReference type="ARBA" id="ARBA00022839"/>
    </source>
</evidence>
<dbReference type="SUPFAM" id="SSF53098">
    <property type="entry name" value="Ribonuclease H-like"/>
    <property type="match status" value="1"/>
</dbReference>
<keyword evidence="2" id="KW-0540">Nuclease</keyword>
<organism evidence="6 7">
    <name type="scientific">Marinobacterium aestuariivivens</name>
    <dbReference type="NCBI Taxonomy" id="1698799"/>
    <lineage>
        <taxon>Bacteria</taxon>
        <taxon>Pseudomonadati</taxon>
        <taxon>Pseudomonadota</taxon>
        <taxon>Gammaproteobacteria</taxon>
        <taxon>Oceanospirillales</taxon>
        <taxon>Oceanospirillaceae</taxon>
        <taxon>Marinobacterium</taxon>
    </lineage>
</organism>
<dbReference type="NCBIfam" id="TIGR00573">
    <property type="entry name" value="dnaq"/>
    <property type="match status" value="1"/>
</dbReference>
<keyword evidence="3" id="KW-0378">Hydrolase</keyword>
<evidence type="ECO:0000313" key="6">
    <source>
        <dbReference type="EMBL" id="MFC6671355.1"/>
    </source>
</evidence>
<comment type="catalytic activity">
    <reaction evidence="4">
        <text>DNA(n) + a 2'-deoxyribonucleoside 5'-triphosphate = DNA(n+1) + diphosphate</text>
        <dbReference type="Rhea" id="RHEA:22508"/>
        <dbReference type="Rhea" id="RHEA-COMP:17339"/>
        <dbReference type="Rhea" id="RHEA-COMP:17340"/>
        <dbReference type="ChEBI" id="CHEBI:33019"/>
        <dbReference type="ChEBI" id="CHEBI:61560"/>
        <dbReference type="ChEBI" id="CHEBI:173112"/>
        <dbReference type="EC" id="2.7.7.7"/>
    </reaction>
</comment>
<evidence type="ECO:0000259" key="5">
    <source>
        <dbReference type="SMART" id="SM00479"/>
    </source>
</evidence>
<evidence type="ECO:0000256" key="2">
    <source>
        <dbReference type="ARBA" id="ARBA00022722"/>
    </source>
</evidence>
<dbReference type="InterPro" id="IPR006054">
    <property type="entry name" value="DnaQ"/>
</dbReference>
<dbReference type="InterPro" id="IPR013520">
    <property type="entry name" value="Ribonucl_H"/>
</dbReference>
<name>A0ABW2A1K4_9GAMM</name>
<dbReference type="EC" id="2.7.7.7" evidence="1"/>
<dbReference type="CDD" id="cd06127">
    <property type="entry name" value="DEDDh"/>
    <property type="match status" value="1"/>
</dbReference>
<feature type="domain" description="Exonuclease" evidence="5">
    <location>
        <begin position="211"/>
        <end position="381"/>
    </location>
</feature>
<protein>
    <recommendedName>
        <fullName evidence="1">DNA-directed DNA polymerase</fullName>
        <ecNumber evidence="1">2.7.7.7</ecNumber>
    </recommendedName>
</protein>
<keyword evidence="3" id="KW-0269">Exonuclease</keyword>
<evidence type="ECO:0000256" key="4">
    <source>
        <dbReference type="ARBA" id="ARBA00049244"/>
    </source>
</evidence>
<evidence type="ECO:0000256" key="1">
    <source>
        <dbReference type="ARBA" id="ARBA00012417"/>
    </source>
</evidence>
<dbReference type="InterPro" id="IPR036397">
    <property type="entry name" value="RNaseH_sf"/>
</dbReference>
<sequence length="404" mass="44805">MRHRLETALCEESLALGRQIESLASQIEGLQRDPGRLEDTWSNDLWSALTERLGSGDLELVAIGIPAWLRADGPALLELLHRLLQLLRDLTGEQQFEAEVQLGNQRVYIDLIWHGLPVDQGQLEQWRRLPLTDAASHPQLNDILRRHDSDCWSLADADGRYARLRLPLAAVERVGPPPQPRPPRPEFHDFSIADLPAPDAVLGRRPLRQLEMVVFDTETTGLDLRRGDCLISLGACRILNGRLLARDAFDQLVNPQRPIPPQSSLIHGLTDDDVAEAPPAEVVLPRFRDYVGHGVLVAHNAAFDLAAIQPPAERAGLDFDMPVLDTLLLSRALDPTFEGHGLDALAERFQLTFEPGTRHTALGDARVTAELLLHLIPRLEARGIGTLEDAIAFQTGALERSEAR</sequence>
<reference evidence="7" key="1">
    <citation type="journal article" date="2019" name="Int. J. Syst. Evol. Microbiol.">
        <title>The Global Catalogue of Microorganisms (GCM) 10K type strain sequencing project: providing services to taxonomists for standard genome sequencing and annotation.</title>
        <authorList>
            <consortium name="The Broad Institute Genomics Platform"/>
            <consortium name="The Broad Institute Genome Sequencing Center for Infectious Disease"/>
            <person name="Wu L."/>
            <person name="Ma J."/>
        </authorList>
    </citation>
    <scope>NUCLEOTIDE SEQUENCE [LARGE SCALE GENOMIC DNA]</scope>
    <source>
        <strain evidence="7">NBRC 111756</strain>
    </source>
</reference>
<dbReference type="PANTHER" id="PTHR30231:SF41">
    <property type="entry name" value="DNA POLYMERASE III SUBUNIT EPSILON"/>
    <property type="match status" value="1"/>
</dbReference>
<dbReference type="Gene3D" id="3.30.420.10">
    <property type="entry name" value="Ribonuclease H-like superfamily/Ribonuclease H"/>
    <property type="match status" value="1"/>
</dbReference>
<dbReference type="EMBL" id="JBHSWE010000001">
    <property type="protein sequence ID" value="MFC6671355.1"/>
    <property type="molecule type" value="Genomic_DNA"/>
</dbReference>
<dbReference type="Proteomes" id="UP001596422">
    <property type="component" value="Unassembled WGS sequence"/>
</dbReference>
<comment type="caution">
    <text evidence="6">The sequence shown here is derived from an EMBL/GenBank/DDBJ whole genome shotgun (WGS) entry which is preliminary data.</text>
</comment>
<proteinExistence type="predicted"/>
<dbReference type="SMART" id="SM00479">
    <property type="entry name" value="EXOIII"/>
    <property type="match status" value="1"/>
</dbReference>